<reference evidence="2" key="1">
    <citation type="submission" date="2020-12" db="EMBL/GenBank/DDBJ databases">
        <title>Desulfobium dissulfuricans gen. nov., sp. nov., a novel mesophilic, sulfate-reducing bacterium isolated from a deep-sea hydrothermal vent.</title>
        <authorList>
            <person name="Hashimoto Y."/>
            <person name="Tame A."/>
            <person name="Sawayama S."/>
            <person name="Miyazaki J."/>
            <person name="Takai K."/>
            <person name="Nakagawa S."/>
        </authorList>
    </citation>
    <scope>NUCLEOTIDE SEQUENCE</scope>
    <source>
        <strain evidence="2">GF1</strain>
    </source>
</reference>
<protein>
    <recommendedName>
        <fullName evidence="1">PilZ domain-containing protein</fullName>
    </recommendedName>
</protein>
<evidence type="ECO:0000313" key="2">
    <source>
        <dbReference type="EMBL" id="BCO08639.1"/>
    </source>
</evidence>
<dbReference type="EMBL" id="AP024233">
    <property type="protein sequence ID" value="BCO08639.1"/>
    <property type="molecule type" value="Genomic_DNA"/>
</dbReference>
<dbReference type="InterPro" id="IPR009875">
    <property type="entry name" value="PilZ_domain"/>
</dbReference>
<dbReference type="RefSeq" id="WP_267928537.1">
    <property type="nucleotide sequence ID" value="NZ_AP024233.1"/>
</dbReference>
<dbReference type="Proteomes" id="UP001063350">
    <property type="component" value="Chromosome"/>
</dbReference>
<dbReference type="KEGG" id="ddu:GF1_10150"/>
<dbReference type="Pfam" id="PF07238">
    <property type="entry name" value="PilZ"/>
    <property type="match status" value="1"/>
</dbReference>
<accession>A0A915TZG8</accession>
<dbReference type="Gene3D" id="2.40.10.220">
    <property type="entry name" value="predicted glycosyltransferase like domains"/>
    <property type="match status" value="1"/>
</dbReference>
<dbReference type="GO" id="GO:0035438">
    <property type="term" value="F:cyclic-di-GMP binding"/>
    <property type="evidence" value="ECO:0007669"/>
    <property type="project" value="InterPro"/>
</dbReference>
<evidence type="ECO:0000259" key="1">
    <source>
        <dbReference type="Pfam" id="PF07238"/>
    </source>
</evidence>
<sequence length="137" mass="15819">MPRQAPYIPASEENRRRFSRVLFNRTARLYLGGRRYEHEKIRNLSIGGVFVEGQYKANPGEICELELHESGRHSSLILRFTARIVRIIDDGVALEFIDMGPDAYMFLQTMVLYSSDDPYTVAQEFLDDFPAALQDTR</sequence>
<organism evidence="2 3">
    <name type="scientific">Desulfolithobacter dissulfuricans</name>
    <dbReference type="NCBI Taxonomy" id="2795293"/>
    <lineage>
        <taxon>Bacteria</taxon>
        <taxon>Pseudomonadati</taxon>
        <taxon>Thermodesulfobacteriota</taxon>
        <taxon>Desulfobulbia</taxon>
        <taxon>Desulfobulbales</taxon>
        <taxon>Desulfobulbaceae</taxon>
        <taxon>Desulfolithobacter</taxon>
    </lineage>
</organism>
<dbReference type="SUPFAM" id="SSF141371">
    <property type="entry name" value="PilZ domain-like"/>
    <property type="match status" value="1"/>
</dbReference>
<feature type="domain" description="PilZ" evidence="1">
    <location>
        <begin position="14"/>
        <end position="110"/>
    </location>
</feature>
<evidence type="ECO:0000313" key="3">
    <source>
        <dbReference type="Proteomes" id="UP001063350"/>
    </source>
</evidence>
<gene>
    <name evidence="2" type="ORF">GF1_10150</name>
</gene>
<proteinExistence type="predicted"/>
<name>A0A915TZG8_9BACT</name>
<keyword evidence="3" id="KW-1185">Reference proteome</keyword>
<dbReference type="AlphaFoldDB" id="A0A915TZG8"/>